<sequence length="140" mass="15499">MAISRKTNPQRRPPGAACVIACEVAGLRRLQTRSVHRSCRMNPVLRVSLGGSSLTGVTVTETETGRLRRSISGPLQRAGSAKWIPYDGGGVGYGELDPMKEKVRRSKVFQISHFWIPPQRSVKLPNVFMTEEENHTPDCV</sequence>
<keyword evidence="2" id="KW-1185">Reference proteome</keyword>
<evidence type="ECO:0000313" key="1">
    <source>
        <dbReference type="EMBL" id="TNN79825.1"/>
    </source>
</evidence>
<accession>A0A4Z2IPK6</accession>
<comment type="caution">
    <text evidence="1">The sequence shown here is derived from an EMBL/GenBank/DDBJ whole genome shotgun (WGS) entry which is preliminary data.</text>
</comment>
<protein>
    <submittedName>
        <fullName evidence="1">Uncharacterized protein</fullName>
    </submittedName>
</protein>
<dbReference type="Proteomes" id="UP000314294">
    <property type="component" value="Unassembled WGS sequence"/>
</dbReference>
<gene>
    <name evidence="1" type="ORF">EYF80_009862</name>
</gene>
<reference evidence="1 2" key="1">
    <citation type="submission" date="2019-03" db="EMBL/GenBank/DDBJ databases">
        <title>First draft genome of Liparis tanakae, snailfish: a comprehensive survey of snailfish specific genes.</title>
        <authorList>
            <person name="Kim W."/>
            <person name="Song I."/>
            <person name="Jeong J.-H."/>
            <person name="Kim D."/>
            <person name="Kim S."/>
            <person name="Ryu S."/>
            <person name="Song J.Y."/>
            <person name="Lee S.K."/>
        </authorList>
    </citation>
    <scope>NUCLEOTIDE SEQUENCE [LARGE SCALE GENOMIC DNA]</scope>
    <source>
        <tissue evidence="1">Muscle</tissue>
    </source>
</reference>
<proteinExistence type="predicted"/>
<evidence type="ECO:0000313" key="2">
    <source>
        <dbReference type="Proteomes" id="UP000314294"/>
    </source>
</evidence>
<organism evidence="1 2">
    <name type="scientific">Liparis tanakae</name>
    <name type="common">Tanaka's snailfish</name>
    <dbReference type="NCBI Taxonomy" id="230148"/>
    <lineage>
        <taxon>Eukaryota</taxon>
        <taxon>Metazoa</taxon>
        <taxon>Chordata</taxon>
        <taxon>Craniata</taxon>
        <taxon>Vertebrata</taxon>
        <taxon>Euteleostomi</taxon>
        <taxon>Actinopterygii</taxon>
        <taxon>Neopterygii</taxon>
        <taxon>Teleostei</taxon>
        <taxon>Neoteleostei</taxon>
        <taxon>Acanthomorphata</taxon>
        <taxon>Eupercaria</taxon>
        <taxon>Perciformes</taxon>
        <taxon>Cottioidei</taxon>
        <taxon>Cottales</taxon>
        <taxon>Liparidae</taxon>
        <taxon>Liparis</taxon>
    </lineage>
</organism>
<dbReference type="AlphaFoldDB" id="A0A4Z2IPK6"/>
<name>A0A4Z2IPK6_9TELE</name>
<dbReference type="EMBL" id="SRLO01000060">
    <property type="protein sequence ID" value="TNN79825.1"/>
    <property type="molecule type" value="Genomic_DNA"/>
</dbReference>